<organism evidence="1 2">
    <name type="scientific">Bergeyella cardium</name>
    <dbReference type="NCBI Taxonomy" id="1585976"/>
    <lineage>
        <taxon>Bacteria</taxon>
        <taxon>Pseudomonadati</taxon>
        <taxon>Bacteroidota</taxon>
        <taxon>Flavobacteriia</taxon>
        <taxon>Flavobacteriales</taxon>
        <taxon>Weeksellaceae</taxon>
        <taxon>Bergeyella</taxon>
    </lineage>
</organism>
<accession>A0A6P1QUP4</accession>
<proteinExistence type="predicted"/>
<protein>
    <submittedName>
        <fullName evidence="1">Uncharacterized protein</fullName>
    </submittedName>
</protein>
<sequence length="1068" mass="122561">MIFGFLGINSSYAQIFSWENPNIKDSLKVDSLISAKMNKDFFKRDTVDFIKHPQKRIIDDAVLIKADRKRILGELTSKGSIIRGLSFGNNQGSAVQSSMDLQIGGKLSKDVSILASIYDHSLPVQADGYTQTLEDFDRIFIQLNIKDKTILRAGHIDLIDDKTYFGKYQRRSLGLEFQTEFGEENKTFTDLSIGVARSEFHRMRFQGVEGNQGPYRLRGKNGENFITIISGSEQVFIDGILMKRGEDADYIINYNTGELSFTSLRPIYKQNFISVSYNYTNRNYSRFLVTGGLRHERERFKGGIKWFLETDNKNAPLALNLSKEDEKILSLAGNNTQLMYAPSAREAEYDVNKILYRKISSPHGDYFEFSNDKNEKLYEVSFNYFGKDKGDYKLMQTTNNGRVFQYVGKQMGDYSAVRKLPSPERRQVLSVNGEYLLDDSDGKIGADLSLSNYDINLFSSKDNDQNTGYAGRIFAQKSFKKGDWTGTPSLEFQRIDGRFHILDRINGVEFSRDFNLPQEFNHKTQNRLIFSFDNRWSGQSFINYKLNYLSEKASYTGIKNDIDFVWEKGRILTQGKISYLNTKGAEEQTNFIRGSVESQLKGDKGSWSIGGSMEHNLRRIEAIGGYEANSFSWKEVFLQKKIGDTARTKLLAKIYFRDNDSIQGNRLQNFNHILGLEAEAKLIKTEKTELSTALHYRKFFYQNGGDGSRHQDFILGNISYNQQLFSGGLRFQTLYELGNGQEAQRAFQYIKVTDGQGVYKWTDYNGDGIQQLDEFEIAEYSDLAQYIRVYTDSVRYLPSNKNRLQFSVFLNPHQVFYSENPFLKRWNFNFSFSVDNSFLKNNKTVAFNPFERGDIMRSQNLLASATFNSNEKSGWSGSYRFTDNQNLINANFSIEDSHRAGHFLNIGYRFNEYLKADWENKLGKSTHFSQIFATRNYKISIIETRPKATYQLSQNTEAELSAAYINKNRTDGEEHLRSFDFTGAVLWTTQKTSLRGSFSLINNYFTGNSFSVVANQMLDGLKAGTNKVWSLHFHQAITSIISLSIGYEGRMHDDRTIHTGSMQLKANF</sequence>
<dbReference type="AlphaFoldDB" id="A0A6P1QUP4"/>
<keyword evidence="2" id="KW-1185">Reference proteome</keyword>
<dbReference type="EMBL" id="CP029149">
    <property type="protein sequence ID" value="QHN65872.1"/>
    <property type="molecule type" value="Genomic_DNA"/>
</dbReference>
<evidence type="ECO:0000313" key="1">
    <source>
        <dbReference type="EMBL" id="QHN65872.1"/>
    </source>
</evidence>
<gene>
    <name evidence="1" type="ORF">DBX24_08265</name>
</gene>
<dbReference type="RefSeq" id="WP_160224555.1">
    <property type="nucleotide sequence ID" value="NZ_CP029149.1"/>
</dbReference>
<reference evidence="1 2" key="1">
    <citation type="submission" date="2018-04" db="EMBL/GenBank/DDBJ databases">
        <title>Characteristic and Complete Genome Sequencing of A Novel Member of Infective Endocarditis Causative Bacteria: Bergeyella cardium QL-PH.</title>
        <authorList>
            <person name="Pan H."/>
            <person name="Sun E."/>
            <person name="Zhang Y."/>
        </authorList>
    </citation>
    <scope>NUCLEOTIDE SEQUENCE [LARGE SCALE GENOMIC DNA]</scope>
    <source>
        <strain evidence="1 2">HPQL</strain>
    </source>
</reference>
<dbReference type="Proteomes" id="UP000464318">
    <property type="component" value="Chromosome"/>
</dbReference>
<dbReference type="OrthoDB" id="9815802at2"/>
<dbReference type="KEGG" id="bcad:DBX24_08265"/>
<evidence type="ECO:0000313" key="2">
    <source>
        <dbReference type="Proteomes" id="UP000464318"/>
    </source>
</evidence>
<name>A0A6P1QUP4_9FLAO</name>